<dbReference type="EMBL" id="LAUZ02000030">
    <property type="protein sequence ID" value="KKF02441.2"/>
    <property type="molecule type" value="Genomic_DNA"/>
</dbReference>
<evidence type="ECO:0008006" key="3">
    <source>
        <dbReference type="Google" id="ProtNLM"/>
    </source>
</evidence>
<proteinExistence type="predicted"/>
<name>A0A0M2K5J6_9MYCO</name>
<reference evidence="1 2" key="1">
    <citation type="journal article" date="2015" name="Genome Announc.">
        <title>Draft Genome Sequence of Mycobacterium obuense Strain UC1, Isolated from Patient Sputum.</title>
        <authorList>
            <person name="Greninger A.L."/>
            <person name="Cunningham G."/>
            <person name="Hsu E.D."/>
            <person name="Yu J.M."/>
            <person name="Chiu C.Y."/>
            <person name="Miller S."/>
        </authorList>
    </citation>
    <scope>NUCLEOTIDE SEQUENCE [LARGE SCALE GENOMIC DNA]</scope>
    <source>
        <strain evidence="1 2">UC1</strain>
    </source>
</reference>
<dbReference type="AlphaFoldDB" id="A0A0M2K5J6"/>
<evidence type="ECO:0000313" key="1">
    <source>
        <dbReference type="EMBL" id="KKF02441.2"/>
    </source>
</evidence>
<accession>A0A0M2K5J6</accession>
<gene>
    <name evidence="1" type="ORF">WN67_08665</name>
</gene>
<evidence type="ECO:0000313" key="2">
    <source>
        <dbReference type="Proteomes" id="UP000034150"/>
    </source>
</evidence>
<dbReference type="PATRIC" id="fig|1807.13.peg.2916"/>
<dbReference type="RefSeq" id="WP_046676577.1">
    <property type="nucleotide sequence ID" value="NZ_LAUZ02000030.1"/>
</dbReference>
<keyword evidence="2" id="KW-1185">Reference proteome</keyword>
<sequence>MPSAKPLSPFAELARRWAYVYFNRAPSASPETGPQTGDNKQIVIDMNGQSNNGYDVTYTVTSGPRYGTLIAGDEPGTYTYIVDPALVRPGMQDSFVITLDNGAQAVRPGLAGVLQKQRHDRAVEKGFAQADTVEQLVTIRVLGDGVFGDVDEGSKYWVSQSFSNCALQASASAIGIATKTTPPTEAEMVYLAKTTGSVYRPGSMIFLDENIDEGAATQDLPTLMEQYFNVTATYSTGATVDENGDTVLPTTLDAQRQLRDLEAALAQGKSAVVIYSTNIVWTAVAGSAPEGQDGYFTLDHAAVVTEVDLANGVVYVNDSSMTDDDGQLIGRGKKLPIGVFLSGWQASNYDMVIVAARTPSVEV</sequence>
<dbReference type="STRING" id="1807.MOBUDSM44075_01213"/>
<protein>
    <recommendedName>
        <fullName evidence="3">Peptidase C39-like domain-containing protein</fullName>
    </recommendedName>
</protein>
<comment type="caution">
    <text evidence="1">The sequence shown here is derived from an EMBL/GenBank/DDBJ whole genome shotgun (WGS) entry which is preliminary data.</text>
</comment>
<dbReference type="Proteomes" id="UP000034150">
    <property type="component" value="Unassembled WGS sequence"/>
</dbReference>
<organism evidence="1 2">
    <name type="scientific">Mycolicibacterium obuense</name>
    <dbReference type="NCBI Taxonomy" id="1807"/>
    <lineage>
        <taxon>Bacteria</taxon>
        <taxon>Bacillati</taxon>
        <taxon>Actinomycetota</taxon>
        <taxon>Actinomycetes</taxon>
        <taxon>Mycobacteriales</taxon>
        <taxon>Mycobacteriaceae</taxon>
        <taxon>Mycolicibacterium</taxon>
    </lineage>
</organism>
<dbReference type="OrthoDB" id="461196at2"/>